<dbReference type="InterPro" id="IPR014729">
    <property type="entry name" value="Rossmann-like_a/b/a_fold"/>
</dbReference>
<organism evidence="11 12">
    <name type="scientific">Neolewinella agarilytica</name>
    <dbReference type="NCBI Taxonomy" id="478744"/>
    <lineage>
        <taxon>Bacteria</taxon>
        <taxon>Pseudomonadati</taxon>
        <taxon>Bacteroidota</taxon>
        <taxon>Saprospiria</taxon>
        <taxon>Saprospirales</taxon>
        <taxon>Lewinellaceae</taxon>
        <taxon>Neolewinella</taxon>
    </lineage>
</organism>
<dbReference type="FunCoup" id="A0A1H9BPS2">
    <property type="interactions" value="503"/>
</dbReference>
<dbReference type="Proteomes" id="UP000199021">
    <property type="component" value="Unassembled WGS sequence"/>
</dbReference>
<dbReference type="InterPro" id="IPR001412">
    <property type="entry name" value="aa-tRNA-synth_I_CS"/>
</dbReference>
<comment type="function">
    <text evidence="8">Catalyzes the attachment of glutamate to tRNA(Glu) in a two-step reaction: glutamate is first activated by ATP to form Glu-AMP and then transferred to the acceptor end of tRNA(Glu).</text>
</comment>
<dbReference type="PRINTS" id="PR00987">
    <property type="entry name" value="TRNASYNTHGLU"/>
</dbReference>
<keyword evidence="3 8" id="KW-0436">Ligase</keyword>
<evidence type="ECO:0000313" key="12">
    <source>
        <dbReference type="Proteomes" id="UP000199021"/>
    </source>
</evidence>
<dbReference type="GO" id="GO:0005829">
    <property type="term" value="C:cytosol"/>
    <property type="evidence" value="ECO:0007669"/>
    <property type="project" value="TreeGrafter"/>
</dbReference>
<dbReference type="Gene3D" id="3.90.800.10">
    <property type="entry name" value="Glutamyl-tRNA Synthetase, Domain 3"/>
    <property type="match status" value="1"/>
</dbReference>
<dbReference type="GO" id="GO:0006424">
    <property type="term" value="P:glutamyl-tRNA aminoacylation"/>
    <property type="evidence" value="ECO:0007669"/>
    <property type="project" value="UniProtKB-UniRule"/>
</dbReference>
<dbReference type="OrthoDB" id="9807503at2"/>
<evidence type="ECO:0000256" key="1">
    <source>
        <dbReference type="ARBA" id="ARBA00007894"/>
    </source>
</evidence>
<dbReference type="InterPro" id="IPR049940">
    <property type="entry name" value="GluQ/Sye"/>
</dbReference>
<evidence type="ECO:0000259" key="10">
    <source>
        <dbReference type="Pfam" id="PF19269"/>
    </source>
</evidence>
<dbReference type="InterPro" id="IPR033910">
    <property type="entry name" value="GluRS_core"/>
</dbReference>
<keyword evidence="12" id="KW-1185">Reference proteome</keyword>
<dbReference type="PANTHER" id="PTHR43311">
    <property type="entry name" value="GLUTAMATE--TRNA LIGASE"/>
    <property type="match status" value="1"/>
</dbReference>
<dbReference type="PANTHER" id="PTHR43311:SF2">
    <property type="entry name" value="GLUTAMATE--TRNA LIGASE, MITOCHONDRIAL-RELATED"/>
    <property type="match status" value="1"/>
</dbReference>
<dbReference type="Gene3D" id="1.10.10.350">
    <property type="match status" value="1"/>
</dbReference>
<dbReference type="STRING" id="478744.SAMN05444359_103217"/>
<dbReference type="SUPFAM" id="SSF48163">
    <property type="entry name" value="An anticodon-binding domain of class I aminoacyl-tRNA synthetases"/>
    <property type="match status" value="1"/>
</dbReference>
<evidence type="ECO:0000256" key="6">
    <source>
        <dbReference type="ARBA" id="ARBA00022917"/>
    </source>
</evidence>
<keyword evidence="7 8" id="KW-0030">Aminoacyl-tRNA synthetase</keyword>
<comment type="catalytic activity">
    <reaction evidence="8">
        <text>tRNA(Glu) + L-glutamate + ATP = L-glutamyl-tRNA(Glu) + AMP + diphosphate</text>
        <dbReference type="Rhea" id="RHEA:23540"/>
        <dbReference type="Rhea" id="RHEA-COMP:9663"/>
        <dbReference type="Rhea" id="RHEA-COMP:9680"/>
        <dbReference type="ChEBI" id="CHEBI:29985"/>
        <dbReference type="ChEBI" id="CHEBI:30616"/>
        <dbReference type="ChEBI" id="CHEBI:33019"/>
        <dbReference type="ChEBI" id="CHEBI:78442"/>
        <dbReference type="ChEBI" id="CHEBI:78520"/>
        <dbReference type="ChEBI" id="CHEBI:456215"/>
        <dbReference type="EC" id="6.1.1.17"/>
    </reaction>
</comment>
<evidence type="ECO:0000256" key="3">
    <source>
        <dbReference type="ARBA" id="ARBA00022598"/>
    </source>
</evidence>
<feature type="binding site" evidence="8">
    <location>
        <position position="263"/>
    </location>
    <ligand>
        <name>ATP</name>
        <dbReference type="ChEBI" id="CHEBI:30616"/>
    </ligand>
</feature>
<gene>
    <name evidence="8" type="primary">gltX</name>
    <name evidence="11" type="ORF">SAMN05444359_103217</name>
</gene>
<dbReference type="GO" id="GO:0004818">
    <property type="term" value="F:glutamate-tRNA ligase activity"/>
    <property type="evidence" value="ECO:0007669"/>
    <property type="project" value="UniProtKB-UniRule"/>
</dbReference>
<comment type="subcellular location">
    <subcellularLocation>
        <location evidence="8">Cytoplasm</location>
    </subcellularLocation>
</comment>
<dbReference type="Gene3D" id="3.40.50.620">
    <property type="entry name" value="HUPs"/>
    <property type="match status" value="1"/>
</dbReference>
<dbReference type="InterPro" id="IPR004527">
    <property type="entry name" value="Glu-tRNA-ligase_bac/mito"/>
</dbReference>
<dbReference type="Pfam" id="PF00749">
    <property type="entry name" value="tRNA-synt_1c"/>
    <property type="match status" value="1"/>
</dbReference>
<keyword evidence="2 8" id="KW-0963">Cytoplasm</keyword>
<dbReference type="Gene3D" id="1.10.1160.10">
    <property type="entry name" value="Glutamyl-trna Synthetase, Domain 2"/>
    <property type="match status" value="1"/>
</dbReference>
<dbReference type="GO" id="GO:0000049">
    <property type="term" value="F:tRNA binding"/>
    <property type="evidence" value="ECO:0007669"/>
    <property type="project" value="InterPro"/>
</dbReference>
<proteinExistence type="inferred from homology"/>
<dbReference type="CDD" id="cd00808">
    <property type="entry name" value="GluRS_core"/>
    <property type="match status" value="1"/>
</dbReference>
<evidence type="ECO:0000313" key="11">
    <source>
        <dbReference type="EMBL" id="SEP90980.1"/>
    </source>
</evidence>
<dbReference type="AlphaFoldDB" id="A0A1H9BPS2"/>
<accession>A0A1H9BPS2</accession>
<reference evidence="12" key="1">
    <citation type="submission" date="2016-10" db="EMBL/GenBank/DDBJ databases">
        <authorList>
            <person name="Varghese N."/>
            <person name="Submissions S."/>
        </authorList>
    </citation>
    <scope>NUCLEOTIDE SEQUENCE [LARGE SCALE GENOMIC DNA]</scope>
    <source>
        <strain evidence="12">DSM 24740</strain>
    </source>
</reference>
<dbReference type="InterPro" id="IPR020061">
    <property type="entry name" value="Glu_tRNA_lig_a-bdl"/>
</dbReference>
<feature type="short sequence motif" description="'KMSKS' region" evidence="8">
    <location>
        <begin position="260"/>
        <end position="264"/>
    </location>
</feature>
<dbReference type="EMBL" id="FOFB01000003">
    <property type="protein sequence ID" value="SEP90980.1"/>
    <property type="molecule type" value="Genomic_DNA"/>
</dbReference>
<feature type="domain" description="Aminoacyl-tRNA synthetase class I anticodon-binding" evidence="10">
    <location>
        <begin position="375"/>
        <end position="500"/>
    </location>
</feature>
<evidence type="ECO:0000256" key="5">
    <source>
        <dbReference type="ARBA" id="ARBA00022840"/>
    </source>
</evidence>
<feature type="short sequence motif" description="'HIGH' region" evidence="8">
    <location>
        <begin position="10"/>
        <end position="20"/>
    </location>
</feature>
<evidence type="ECO:0000256" key="4">
    <source>
        <dbReference type="ARBA" id="ARBA00022741"/>
    </source>
</evidence>
<keyword evidence="4 8" id="KW-0547">Nucleotide-binding</keyword>
<comment type="caution">
    <text evidence="8">Lacks conserved residue(s) required for the propagation of feature annotation.</text>
</comment>
<sequence length="510" mass="57198">MNPVRVRFAPSPTGPLHIGGLRTALYNYLLARRTGGTFILRIEDTDQKRYVEGAEDYIMEALEWCGISPDESPRKGGNYGPYRQSERRDIYARYVKELLDNGSAYLAFDTEEELTERREQEKAAGNHNFRYDASTRDSMRNSLSLSEGETKALLEAKTPHVVRFRIDPGETVSFTDTVREEVSFQSNELGDQVLMKADGLPTYHLANIVDDHLMEITHVIRGEEWLPSTALHVLLYRAFGWEAPVFAHLPLLLNPNGKGKLSKRKGADLGFPVFPLEWNDPVKEETFAGFREDGYLPEAVVNFLSLLGWNPGTEQEVFSLEELTQAFSLDRITKSGARFDIEKGKWFNQQYLIATDDAVLAPLVLEQFAAAGHTIDLPKATTITGLLKERVHLLPEFVSNGSYFVGPVTEYEEKPIRKKWKPDNRAAFNEMADDLTALSDWSAATIKETVVAFMGRHELGFGAVLPIIRVAVSGSVQGPDAFEILEAVGREESVTRLRKGYDAFDAIKAA</sequence>
<comment type="subunit">
    <text evidence="8">Monomer.</text>
</comment>
<keyword evidence="6 8" id="KW-0648">Protein biosynthesis</keyword>
<dbReference type="InterPro" id="IPR045462">
    <property type="entry name" value="aa-tRNA-synth_I_cd-bd"/>
</dbReference>
<dbReference type="InParanoid" id="A0A1H9BPS2"/>
<dbReference type="InterPro" id="IPR008925">
    <property type="entry name" value="aa_tRNA-synth_I_cd-bd_sf"/>
</dbReference>
<dbReference type="GO" id="GO:0005524">
    <property type="term" value="F:ATP binding"/>
    <property type="evidence" value="ECO:0007669"/>
    <property type="project" value="UniProtKB-UniRule"/>
</dbReference>
<dbReference type="PROSITE" id="PS00178">
    <property type="entry name" value="AA_TRNA_LIGASE_I"/>
    <property type="match status" value="1"/>
</dbReference>
<evidence type="ECO:0000256" key="8">
    <source>
        <dbReference type="HAMAP-Rule" id="MF_00022"/>
    </source>
</evidence>
<comment type="similarity">
    <text evidence="1 8">Belongs to the class-I aminoacyl-tRNA synthetase family. Glutamate--tRNA ligase type 1 subfamily.</text>
</comment>
<dbReference type="Pfam" id="PF19269">
    <property type="entry name" value="Anticodon_2"/>
    <property type="match status" value="1"/>
</dbReference>
<dbReference type="InterPro" id="IPR000924">
    <property type="entry name" value="Glu/Gln-tRNA-synth"/>
</dbReference>
<dbReference type="GO" id="GO:0008270">
    <property type="term" value="F:zinc ion binding"/>
    <property type="evidence" value="ECO:0007669"/>
    <property type="project" value="InterPro"/>
</dbReference>
<dbReference type="SUPFAM" id="SSF52374">
    <property type="entry name" value="Nucleotidylyl transferase"/>
    <property type="match status" value="1"/>
</dbReference>
<dbReference type="HAMAP" id="MF_00022">
    <property type="entry name" value="Glu_tRNA_synth_type1"/>
    <property type="match status" value="1"/>
</dbReference>
<evidence type="ECO:0000256" key="7">
    <source>
        <dbReference type="ARBA" id="ARBA00023146"/>
    </source>
</evidence>
<dbReference type="NCBIfam" id="TIGR00464">
    <property type="entry name" value="gltX_bact"/>
    <property type="match status" value="1"/>
</dbReference>
<feature type="domain" description="Glutamyl/glutaminyl-tRNA synthetase class Ib catalytic" evidence="9">
    <location>
        <begin position="4"/>
        <end position="343"/>
    </location>
</feature>
<dbReference type="FunFam" id="3.40.50.620:FF:000127">
    <property type="entry name" value="Glutamate--tRNA ligase"/>
    <property type="match status" value="1"/>
</dbReference>
<name>A0A1H9BPS2_9BACT</name>
<evidence type="ECO:0000256" key="2">
    <source>
        <dbReference type="ARBA" id="ARBA00022490"/>
    </source>
</evidence>
<dbReference type="RefSeq" id="WP_090165738.1">
    <property type="nucleotide sequence ID" value="NZ_FOFB01000003.1"/>
</dbReference>
<dbReference type="InterPro" id="IPR020751">
    <property type="entry name" value="aa-tRNA-synth_I_codon-bd_sub2"/>
</dbReference>
<protein>
    <recommendedName>
        <fullName evidence="8">Glutamate--tRNA ligase</fullName>
        <ecNumber evidence="8">6.1.1.17</ecNumber>
    </recommendedName>
    <alternativeName>
        <fullName evidence="8">Glutamyl-tRNA synthetase</fullName>
        <shortName evidence="8">GluRS</shortName>
    </alternativeName>
</protein>
<evidence type="ECO:0000259" key="9">
    <source>
        <dbReference type="Pfam" id="PF00749"/>
    </source>
</evidence>
<keyword evidence="5 8" id="KW-0067">ATP-binding</keyword>
<dbReference type="EC" id="6.1.1.17" evidence="8"/>
<dbReference type="InterPro" id="IPR020058">
    <property type="entry name" value="Glu/Gln-tRNA-synth_Ib_cat-dom"/>
</dbReference>